<evidence type="ECO:0000256" key="2">
    <source>
        <dbReference type="ARBA" id="ARBA00024446"/>
    </source>
</evidence>
<dbReference type="SUPFAM" id="SSF143414">
    <property type="entry name" value="CcmK-like"/>
    <property type="match status" value="2"/>
</dbReference>
<proteinExistence type="inferred from homology"/>
<name>A0A7C4QPB6_9PLAN</name>
<dbReference type="Pfam" id="PF00936">
    <property type="entry name" value="BMC"/>
    <property type="match status" value="2"/>
</dbReference>
<comment type="caution">
    <text evidence="5">The sequence shown here is derived from an EMBL/GenBank/DDBJ whole genome shotgun (WGS) entry which is preliminary data.</text>
</comment>
<accession>A0A7C4QPB6</accession>
<dbReference type="InterPro" id="IPR050575">
    <property type="entry name" value="BMC_shell"/>
</dbReference>
<sequence length="230" mass="24117">MTSPGGVRYHPARFAAPARTAGPARSRYMAETYSLALLEVNNLAPSFLVADLCAKTAQVRIIGIESADGAGQCIKLAGSTADVRAAAERGVELARRMGSAALFALIPAPLEVTRELVQSKPVFSPLLGVFDNRIPKEDAMPTTDALGLLETQGLVAALHATDDMLKASNVTLAGKEKIGAAYVTIMVRGDVAAVQTAIDVGKQTVERLGGKLILADVIPRPHPDLAKLLP</sequence>
<dbReference type="Gene3D" id="3.30.70.1710">
    <property type="match status" value="2"/>
</dbReference>
<reference evidence="5" key="1">
    <citation type="journal article" date="2020" name="mSystems">
        <title>Genome- and Community-Level Interaction Insights into Carbon Utilization and Element Cycling Functions of Hydrothermarchaeota in Hydrothermal Sediment.</title>
        <authorList>
            <person name="Zhou Z."/>
            <person name="Liu Y."/>
            <person name="Xu W."/>
            <person name="Pan J."/>
            <person name="Luo Z.H."/>
            <person name="Li M."/>
        </authorList>
    </citation>
    <scope>NUCLEOTIDE SEQUENCE [LARGE SCALE GENOMIC DNA]</scope>
    <source>
        <strain evidence="5">SpSt-508</strain>
    </source>
</reference>
<organism evidence="5">
    <name type="scientific">Schlesneria paludicola</name>
    <dbReference type="NCBI Taxonomy" id="360056"/>
    <lineage>
        <taxon>Bacteria</taxon>
        <taxon>Pseudomonadati</taxon>
        <taxon>Planctomycetota</taxon>
        <taxon>Planctomycetia</taxon>
        <taxon>Planctomycetales</taxon>
        <taxon>Planctomycetaceae</taxon>
        <taxon>Schlesneria</taxon>
    </lineage>
</organism>
<comment type="similarity">
    <text evidence="3">Belongs to the bacterial microcompartments protein family.</text>
</comment>
<dbReference type="InterPro" id="IPR000249">
    <property type="entry name" value="BMC_dom"/>
</dbReference>
<comment type="subcellular location">
    <subcellularLocation>
        <location evidence="1">Bacterial microcompartment</location>
    </subcellularLocation>
</comment>
<dbReference type="CDD" id="cd07045">
    <property type="entry name" value="BMC_CcmK_like"/>
    <property type="match status" value="1"/>
</dbReference>
<dbReference type="PANTHER" id="PTHR33941">
    <property type="entry name" value="PROPANEDIOL UTILIZATION PROTEIN PDUA"/>
    <property type="match status" value="1"/>
</dbReference>
<dbReference type="InterPro" id="IPR037233">
    <property type="entry name" value="CcmK-like_sf"/>
</dbReference>
<protein>
    <submittedName>
        <fullName evidence="5">BMC domain-containing protein</fullName>
    </submittedName>
</protein>
<dbReference type="GO" id="GO:0031469">
    <property type="term" value="C:bacterial microcompartment"/>
    <property type="evidence" value="ECO:0007669"/>
    <property type="project" value="UniProtKB-SubCell"/>
</dbReference>
<dbReference type="EMBL" id="DSVQ01000012">
    <property type="protein sequence ID" value="HGT39484.1"/>
    <property type="molecule type" value="Genomic_DNA"/>
</dbReference>
<evidence type="ECO:0000313" key="5">
    <source>
        <dbReference type="EMBL" id="HGT39484.1"/>
    </source>
</evidence>
<dbReference type="PANTHER" id="PTHR33941:SF11">
    <property type="entry name" value="BACTERIAL MICROCOMPARTMENT SHELL PROTEIN PDUJ"/>
    <property type="match status" value="1"/>
</dbReference>
<dbReference type="AlphaFoldDB" id="A0A7C4QPB6"/>
<dbReference type="PROSITE" id="PS51930">
    <property type="entry name" value="BMC_2"/>
    <property type="match status" value="1"/>
</dbReference>
<dbReference type="SMART" id="SM00877">
    <property type="entry name" value="BMC"/>
    <property type="match status" value="2"/>
</dbReference>
<dbReference type="InterPro" id="IPR044872">
    <property type="entry name" value="CcmK/CsoS1_BMC"/>
</dbReference>
<evidence type="ECO:0000259" key="4">
    <source>
        <dbReference type="PROSITE" id="PS51930"/>
    </source>
</evidence>
<evidence type="ECO:0000256" key="1">
    <source>
        <dbReference type="ARBA" id="ARBA00024322"/>
    </source>
</evidence>
<keyword evidence="2" id="KW-1283">Bacterial microcompartment</keyword>
<feature type="domain" description="BMC" evidence="4">
    <location>
        <begin position="145"/>
        <end position="230"/>
    </location>
</feature>
<evidence type="ECO:0000256" key="3">
    <source>
        <dbReference type="PROSITE-ProRule" id="PRU01278"/>
    </source>
</evidence>
<gene>
    <name evidence="5" type="ORF">ENS64_09520</name>
</gene>